<feature type="compositionally biased region" description="Polar residues" evidence="18">
    <location>
        <begin position="2327"/>
        <end position="2343"/>
    </location>
</feature>
<evidence type="ECO:0000256" key="8">
    <source>
        <dbReference type="ARBA" id="ARBA00022741"/>
    </source>
</evidence>
<feature type="transmembrane region" description="Helical" evidence="19">
    <location>
        <begin position="636"/>
        <end position="652"/>
    </location>
</feature>
<dbReference type="SUPFAM" id="SSF53822">
    <property type="entry name" value="Periplasmic binding protein-like I"/>
    <property type="match status" value="1"/>
</dbReference>
<dbReference type="Pfam" id="PF19055">
    <property type="entry name" value="ABC2_membrane_7"/>
    <property type="match status" value="1"/>
</dbReference>
<dbReference type="InterPro" id="IPR013581">
    <property type="entry name" value="PDR_assoc"/>
</dbReference>
<dbReference type="PANTHER" id="PTHR48040:SF55">
    <property type="entry name" value="OS02G0318500 PROTEIN"/>
    <property type="match status" value="1"/>
</dbReference>
<dbReference type="Pfam" id="PF08370">
    <property type="entry name" value="PDR_assoc"/>
    <property type="match status" value="1"/>
</dbReference>
<evidence type="ECO:0000256" key="18">
    <source>
        <dbReference type="SAM" id="MobiDB-lite"/>
    </source>
</evidence>
<keyword evidence="11" id="KW-0406">Ion transport</keyword>
<dbReference type="GO" id="GO:0140359">
    <property type="term" value="F:ABC-type transporter activity"/>
    <property type="evidence" value="ECO:0007669"/>
    <property type="project" value="InterPro"/>
</dbReference>
<feature type="transmembrane region" description="Helical" evidence="19">
    <location>
        <begin position="1218"/>
        <end position="1243"/>
    </location>
</feature>
<dbReference type="Pfam" id="PF10613">
    <property type="entry name" value="Lig_chan-Glu_bd"/>
    <property type="match status" value="1"/>
</dbReference>
<comment type="function">
    <text evidence="17">May be a general defense protein.</text>
</comment>
<dbReference type="PANTHER" id="PTHR48040">
    <property type="entry name" value="PLEIOTROPIC DRUG RESISTANCE PROTEIN 1-LIKE ISOFORM X1"/>
    <property type="match status" value="1"/>
</dbReference>
<keyword evidence="13" id="KW-0675">Receptor</keyword>
<keyword evidence="16" id="KW-0407">Ion channel</keyword>
<dbReference type="InterPro" id="IPR034001">
    <property type="entry name" value="ABCG_PDR_1"/>
</dbReference>
<dbReference type="EnsemblPlants" id="OGLUM07G16280.1">
    <property type="protein sequence ID" value="OGLUM07G16280.1"/>
    <property type="gene ID" value="OGLUM07G16280"/>
</dbReference>
<dbReference type="GO" id="GO:0015276">
    <property type="term" value="F:ligand-gated monoatomic ion channel activity"/>
    <property type="evidence" value="ECO:0007669"/>
    <property type="project" value="InterPro"/>
</dbReference>
<dbReference type="InterPro" id="IPR013525">
    <property type="entry name" value="ABC2_TM"/>
</dbReference>
<feature type="transmembrane region" description="Helical" evidence="19">
    <location>
        <begin position="2252"/>
        <end position="2271"/>
    </location>
</feature>
<dbReference type="GO" id="GO:0016887">
    <property type="term" value="F:ATP hydrolysis activity"/>
    <property type="evidence" value="ECO:0007669"/>
    <property type="project" value="InterPro"/>
</dbReference>
<feature type="transmembrane region" description="Helical" evidence="19">
    <location>
        <begin position="686"/>
        <end position="705"/>
    </location>
</feature>
<dbReference type="PRINTS" id="PR01176">
    <property type="entry name" value="GABABRECEPTR"/>
</dbReference>
<dbReference type="Gene3D" id="1.10.287.70">
    <property type="match status" value="1"/>
</dbReference>
<dbReference type="FunFam" id="1.10.287.70:FF:000037">
    <property type="entry name" value="Glutamate receptor"/>
    <property type="match status" value="1"/>
</dbReference>
<keyword evidence="15" id="KW-1071">Ligand-gated ion channel</keyword>
<evidence type="ECO:0000313" key="22">
    <source>
        <dbReference type="Proteomes" id="UP000026961"/>
    </source>
</evidence>
<feature type="compositionally biased region" description="Basic and acidic residues" evidence="18">
    <location>
        <begin position="25"/>
        <end position="44"/>
    </location>
</feature>
<evidence type="ECO:0000256" key="3">
    <source>
        <dbReference type="ARBA" id="ARBA00008685"/>
    </source>
</evidence>
<evidence type="ECO:0000259" key="20">
    <source>
        <dbReference type="PROSITE" id="PS50893"/>
    </source>
</evidence>
<evidence type="ECO:0000256" key="9">
    <source>
        <dbReference type="ARBA" id="ARBA00022840"/>
    </source>
</evidence>
<dbReference type="Gene3D" id="3.40.50.2300">
    <property type="match status" value="2"/>
</dbReference>
<evidence type="ECO:0000256" key="13">
    <source>
        <dbReference type="ARBA" id="ARBA00023170"/>
    </source>
</evidence>
<dbReference type="InterPro" id="IPR003439">
    <property type="entry name" value="ABC_transporter-like_ATP-bd"/>
</dbReference>
<keyword evidence="22" id="KW-1185">Reference proteome</keyword>
<dbReference type="Pfam" id="PF14510">
    <property type="entry name" value="ABC_trans_N"/>
    <property type="match status" value="1"/>
</dbReference>
<evidence type="ECO:0000256" key="4">
    <source>
        <dbReference type="ARBA" id="ARBA00022448"/>
    </source>
</evidence>
<evidence type="ECO:0000256" key="14">
    <source>
        <dbReference type="ARBA" id="ARBA00023180"/>
    </source>
</evidence>
<feature type="transmembrane region" description="Helical" evidence="19">
    <location>
        <begin position="1142"/>
        <end position="1160"/>
    </location>
</feature>
<dbReference type="CDD" id="cd13686">
    <property type="entry name" value="GluR_Plant"/>
    <property type="match status" value="1"/>
</dbReference>
<dbReference type="GO" id="GO:0016020">
    <property type="term" value="C:membrane"/>
    <property type="evidence" value="ECO:0007669"/>
    <property type="project" value="UniProtKB-SubCell"/>
</dbReference>
<keyword evidence="4" id="KW-0813">Transport</keyword>
<feature type="transmembrane region" description="Helical" evidence="19">
    <location>
        <begin position="659"/>
        <end position="680"/>
    </location>
</feature>
<dbReference type="Gramene" id="OGLUM07G16280.1">
    <property type="protein sequence ID" value="OGLUM07G16280.1"/>
    <property type="gene ID" value="OGLUM07G16280"/>
</dbReference>
<feature type="transmembrane region" description="Helical" evidence="19">
    <location>
        <begin position="1367"/>
        <end position="1388"/>
    </location>
</feature>
<dbReference type="InterPro" id="IPR001320">
    <property type="entry name" value="Iontro_rcpt_C"/>
</dbReference>
<feature type="transmembrane region" description="Helical" evidence="19">
    <location>
        <begin position="2011"/>
        <end position="2029"/>
    </location>
</feature>
<dbReference type="GO" id="GO:0007165">
    <property type="term" value="P:signal transduction"/>
    <property type="evidence" value="ECO:0007669"/>
    <property type="project" value="UniProtKB-ARBA"/>
</dbReference>
<feature type="region of interest" description="Disordered" evidence="18">
    <location>
        <begin position="23"/>
        <end position="47"/>
    </location>
</feature>
<dbReference type="FunFam" id="3.40.50.300:FF:000179">
    <property type="entry name" value="ABC transporter G family member 34"/>
    <property type="match status" value="1"/>
</dbReference>
<evidence type="ECO:0000256" key="17">
    <source>
        <dbReference type="ARBA" id="ARBA00037747"/>
    </source>
</evidence>
<dbReference type="SUPFAM" id="SSF53850">
    <property type="entry name" value="Periplasmic binding protein-like II"/>
    <property type="match status" value="1"/>
</dbReference>
<dbReference type="HOGENOM" id="CLU_001076_0_0_1"/>
<feature type="transmembrane region" description="Helical" evidence="19">
    <location>
        <begin position="1255"/>
        <end position="1278"/>
    </location>
</feature>
<keyword evidence="14" id="KW-0325">Glycoprotein</keyword>
<evidence type="ECO:0000256" key="6">
    <source>
        <dbReference type="ARBA" id="ARBA00022729"/>
    </source>
</evidence>
<dbReference type="InterPro" id="IPR044440">
    <property type="entry name" value="GABAb_receptor_plant_PBP1"/>
</dbReference>
<dbReference type="eggNOG" id="KOG1052">
    <property type="taxonomic scope" value="Eukaryota"/>
</dbReference>
<dbReference type="InterPro" id="IPR043926">
    <property type="entry name" value="ABCG_dom"/>
</dbReference>
<keyword evidence="9" id="KW-0067">ATP-binding</keyword>
<feature type="transmembrane region" description="Helical" evidence="19">
    <location>
        <begin position="576"/>
        <end position="599"/>
    </location>
</feature>
<evidence type="ECO:0000256" key="7">
    <source>
        <dbReference type="ARBA" id="ARBA00022737"/>
    </source>
</evidence>
<keyword evidence="8" id="KW-0547">Nucleotide-binding</keyword>
<evidence type="ECO:0000256" key="1">
    <source>
        <dbReference type="ARBA" id="ARBA00004141"/>
    </source>
</evidence>
<comment type="subcellular location">
    <subcellularLocation>
        <location evidence="1">Membrane</location>
        <topology evidence="1">Multi-pass membrane protein</topology>
    </subcellularLocation>
</comment>
<name>A0A0E0AKP5_9ORYZ</name>
<reference evidence="21" key="2">
    <citation type="submission" date="2018-05" db="EMBL/GenBank/DDBJ databases">
        <title>OgluRS3 (Oryza glumaepatula Reference Sequence Version 3).</title>
        <authorList>
            <person name="Zhang J."/>
            <person name="Kudrna D."/>
            <person name="Lee S."/>
            <person name="Talag J."/>
            <person name="Welchert J."/>
            <person name="Wing R.A."/>
        </authorList>
    </citation>
    <scope>NUCLEOTIDE SEQUENCE [LARGE SCALE GENOMIC DNA]</scope>
</reference>
<feature type="transmembrane region" description="Helical" evidence="19">
    <location>
        <begin position="1172"/>
        <end position="1198"/>
    </location>
</feature>
<dbReference type="GO" id="GO:0009611">
    <property type="term" value="P:response to wounding"/>
    <property type="evidence" value="ECO:0007669"/>
    <property type="project" value="UniProtKB-ARBA"/>
</dbReference>
<dbReference type="Proteomes" id="UP000026961">
    <property type="component" value="Chromosome 7"/>
</dbReference>
<dbReference type="GO" id="GO:0005524">
    <property type="term" value="F:ATP binding"/>
    <property type="evidence" value="ECO:0007669"/>
    <property type="project" value="UniProtKB-KW"/>
</dbReference>
<dbReference type="Pfam" id="PF00005">
    <property type="entry name" value="ABC_tran"/>
    <property type="match status" value="2"/>
</dbReference>
<dbReference type="STRING" id="40148.A0A0E0AKP5"/>
<dbReference type="Pfam" id="PF00060">
    <property type="entry name" value="Lig_chan"/>
    <property type="match status" value="1"/>
</dbReference>
<dbReference type="Pfam" id="PF01061">
    <property type="entry name" value="ABC2_membrane"/>
    <property type="match status" value="2"/>
</dbReference>
<dbReference type="SMART" id="SM00382">
    <property type="entry name" value="AAA"/>
    <property type="match status" value="2"/>
</dbReference>
<feature type="region of interest" description="Disordered" evidence="18">
    <location>
        <begin position="804"/>
        <end position="823"/>
    </location>
</feature>
<dbReference type="InterPro" id="IPR001828">
    <property type="entry name" value="ANF_lig-bd_rcpt"/>
</dbReference>
<proteinExistence type="inferred from homology"/>
<feature type="transmembrane region" description="Helical" evidence="19">
    <location>
        <begin position="1316"/>
        <end position="1336"/>
    </location>
</feature>
<organism evidence="21">
    <name type="scientific">Oryza glumipatula</name>
    <dbReference type="NCBI Taxonomy" id="40148"/>
    <lineage>
        <taxon>Eukaryota</taxon>
        <taxon>Viridiplantae</taxon>
        <taxon>Streptophyta</taxon>
        <taxon>Embryophyta</taxon>
        <taxon>Tracheophyta</taxon>
        <taxon>Spermatophyta</taxon>
        <taxon>Magnoliopsida</taxon>
        <taxon>Liliopsida</taxon>
        <taxon>Poales</taxon>
        <taxon>Poaceae</taxon>
        <taxon>BOP clade</taxon>
        <taxon>Oryzoideae</taxon>
        <taxon>Oryzeae</taxon>
        <taxon>Oryzinae</taxon>
        <taxon>Oryza</taxon>
    </lineage>
</organism>
<feature type="region of interest" description="Disordered" evidence="18">
    <location>
        <begin position="2318"/>
        <end position="2343"/>
    </location>
</feature>
<dbReference type="InterPro" id="IPR027417">
    <property type="entry name" value="P-loop_NTPase"/>
</dbReference>
<dbReference type="FunFam" id="3.40.190.10:FF:000054">
    <property type="entry name" value="Glutamate receptor"/>
    <property type="match status" value="1"/>
</dbReference>
<reference evidence="21" key="1">
    <citation type="submission" date="2015-04" db="UniProtKB">
        <authorList>
            <consortium name="EnsemblPlants"/>
        </authorList>
    </citation>
    <scope>IDENTIFICATION</scope>
</reference>
<dbReference type="PROSITE" id="PS50893">
    <property type="entry name" value="ABC_TRANSPORTER_2"/>
    <property type="match status" value="2"/>
</dbReference>
<dbReference type="eggNOG" id="KOG0065">
    <property type="taxonomic scope" value="Eukaryota"/>
</dbReference>
<evidence type="ECO:0000256" key="16">
    <source>
        <dbReference type="ARBA" id="ARBA00023303"/>
    </source>
</evidence>
<dbReference type="Gene3D" id="3.40.50.300">
    <property type="entry name" value="P-loop containing nucleotide triphosphate hydrolases"/>
    <property type="match status" value="2"/>
</dbReference>
<keyword evidence="12 19" id="KW-0472">Membrane</keyword>
<feature type="domain" description="ABC transporter" evidence="20">
    <location>
        <begin position="852"/>
        <end position="1109"/>
    </location>
</feature>
<dbReference type="CDD" id="cd03233">
    <property type="entry name" value="ABCG_PDR_domain1"/>
    <property type="match status" value="1"/>
</dbReference>
<accession>A0A0E0AKP5</accession>
<feature type="transmembrane region" description="Helical" evidence="19">
    <location>
        <begin position="769"/>
        <end position="796"/>
    </location>
</feature>
<evidence type="ECO:0000256" key="10">
    <source>
        <dbReference type="ARBA" id="ARBA00022989"/>
    </source>
</evidence>
<sequence length="2343" mass="260837">MAGEITPSGSRRSWLSSGAASLARSLRDGDDPFRRSAAASRRDAGDDEENLRWAALEKLPTYDRMRRGILRKAVDGGGDGDGAGSLFKADEVDIANLDPREGRELMERVFKAVEDDNERFLRRFRDRLDQVGIELPKIEVRYQHLDIEADVHVGKRALPTLLNATINTLEGLVSLFISSNKRKLKILNDVNGIIKPSRMTLLLGPPSSGKSTLMRALTGKPDKNLKVSGEITYCGHTFKEFYPERTSAYVSQHDLHNPEMTVRETLDFSRRCLGSGARYDMLSELTRRERNAGIKPDPEIDALMKATVVEGKQNNIVTDLVLKALGLDICADTIVGGAMIRGISGGQKKRVTTGEMLTGPATALFMDEISTGLDSSSTFQIVKYIRQVTHVMNATVMMSLLQPPPETYALFDDIVLIAEGYIVYHGPRENILEFFESAGFRCPERKGVADFLQEVTSRKDQQQYWFLEQDHYRYVSVEEFAQNFKKFHVGQKLQKELQVPYDKSKTHPAALTTKKYGLSSLESLKAVMSREWLLMKRNSFLFIFKAFQLFVLGFITMTLFLRTKMPHEKFSDTSKYVGALTASLITIMFNGFGELQLTIDKLPIFYKQRDFLFFPAWTYGLANIILKVPLSLMESSLWIVLTYYVVGFAPAAGRFFKQFLAYFWTHQMALALFRLLGAILRSMVVANTFGMFVLLLIFLFGGFLVSRKDIKPWWIWGYWTSPMMYSNNALSVNEFLASRWAIPNNDSSISAPTIGKAFLQSKGYFTGEWGYWLSIGAMIGFMIVFNILYLCALTFLRPIGSASTVVSDDDTKSELEAESNQEQMSEVINGTNGTENRRSQRGMVLPFQPLSLSFNHMNYYVDMPAEMKAQGFTESRLQLLSDISGAFRPGVLTALVGVSGAGKTTLMDVLAGRKTSGTIEGDIKLSGYPKKQETFARISGYCEQTDIHSPNLTVYESIVYSAWLRLSSEVDKNTRKVFVEEVMSLVELDVLRDALVGLPGVSGLSTEQRKRLTIAVELVANPSIIFMDEPTSGLDARAAAIVMRTAIPGVPKITEGYNPATWMLEVSSSLAEARLDIDFAEVYANSALYRSNQELIKQLSVPPPGFQDLSFPTKYSQNFLNQCVANTWKQFQSYWKDPPYNAMRYVMTLLYGLVFGTVFWRRGKNIESVNDLNNLLGATYAAVFFLGAANLLTLLPVVSVERTVFYREKAAGMYSPLSYAFAQGFVEFCYSAVQGVLYTILIYSMIGYEWKADKFFYFLFFMIAAFAYFTLFSMMLVACTASEMLAAVLVSFVLSSWNNFAGFIIPRPLIPVWWRWFYWANPVSWTIYGVIASQFADSDRVVTVPGQATTMVVKDFLEKNMGFKHDFLGYVVLAHFGYVIIFFFLFGYGIKCLNFQKRVAALAVSSSEHFVEQMEMGSAHLSSLAVCVCIFGCLAMADGQNVTGGDGSRPAELRIGALFTFDSVIGRAVMPAIELAVADVNADPGVLPGTKLSVITQDTNCSGFLGTMEALELLAKEVVAVLGPQSSSIAHVISHAVNELHVPLVSFAASDPTLSSLEYPYFVRATTSDYFQMGAIASIINQYRWREVIAIYVDDDYGRGGITALGDALAKKKSKIAYKAKLPPGASRTTIEDMLMHVNEMQSRVYVVHVNPDSGLGVFAAAKSLGMISTGYAWIATDWLSAVLDSSDHISPDRMELTQGVIMLRQHVADSDIQHSLVSRWNNLTRNGGHSSFSSYSMHTYDSVWLVAHAVEEFLSEGNAVSFSADPNLQDMKGSNLQLGSLRSLNNGEKLLDKVWHTNFTGVSGLVQFTAERDLIHPAFDILNIGGTGFRTIGYWSNVSGLSVVAPEKLHSEPLDSSTNNIELHGVIWPGQTSEKPRGWVFPYHGKPLRIGVPLRTSYKEFVMPDKGPDGVKGFSVDVFKAAVGLLPYPVSFDFILFGDGLKNPSYNDLIQKVSDNHFDAAIGDIAIVTNRTRLVDFTQPYTESGLIILAPAREIESNAWAFLKPFTFQMWSVLGVLFLFVGAVVWVLEHRTNTEFRGPPRQQIMTVCWFSFSTMFFAHRENTVSALGRFVLLVWLFVVLIINSSYTASLTSLLTVQELTSGIQGLDSLISSPSSIGYQVGSFARSYLVQELNIAETRLVPLNSPSDYARALELGSGNGGVDAIIDELPYVEIFLSKYCKFKTVGQVFTKSGWGFAFPRDSPLAEDLSTAILTLSENGNLERIHDEWLTGTECSADDNEVGSNRLSLSSFWGLYLICGFSCVLALLIFFLRICCQYSKYNNQVGLDCPEPEIVTRSARLTTIKSIISFVDKREEEVKNALKKKPNDSLQPRTGSTGEQSTLP</sequence>
<dbReference type="FunFam" id="3.40.190.10:FF:000175">
    <property type="entry name" value="Glutamate receptor"/>
    <property type="match status" value="1"/>
</dbReference>
<dbReference type="InterPro" id="IPR029481">
    <property type="entry name" value="ABC_trans_N"/>
</dbReference>
<dbReference type="Pfam" id="PF01094">
    <property type="entry name" value="ANF_receptor"/>
    <property type="match status" value="1"/>
</dbReference>
<dbReference type="FunFam" id="3.40.50.2300:FF:000081">
    <property type="entry name" value="Glutamate receptor"/>
    <property type="match status" value="1"/>
</dbReference>
<keyword evidence="7" id="KW-0677">Repeat</keyword>
<dbReference type="SMART" id="SM00079">
    <property type="entry name" value="PBPe"/>
    <property type="match status" value="1"/>
</dbReference>
<feature type="transmembrane region" description="Helical" evidence="19">
    <location>
        <begin position="611"/>
        <end position="630"/>
    </location>
</feature>
<dbReference type="InterPro" id="IPR019594">
    <property type="entry name" value="Glu/Gly-bd"/>
</dbReference>
<feature type="transmembrane region" description="Helical" evidence="19">
    <location>
        <begin position="2071"/>
        <end position="2089"/>
    </location>
</feature>
<keyword evidence="6" id="KW-0732">Signal</keyword>
<evidence type="ECO:0000256" key="11">
    <source>
        <dbReference type="ARBA" id="ARBA00023065"/>
    </source>
</evidence>
<evidence type="ECO:0000256" key="15">
    <source>
        <dbReference type="ARBA" id="ARBA00023286"/>
    </source>
</evidence>
<evidence type="ECO:0000256" key="2">
    <source>
        <dbReference type="ARBA" id="ARBA00006012"/>
    </source>
</evidence>
<evidence type="ECO:0000256" key="12">
    <source>
        <dbReference type="ARBA" id="ARBA00023136"/>
    </source>
</evidence>
<keyword evidence="10 19" id="KW-1133">Transmembrane helix</keyword>
<dbReference type="SUPFAM" id="SSF52540">
    <property type="entry name" value="P-loop containing nucleoside triphosphate hydrolases"/>
    <property type="match status" value="2"/>
</dbReference>
<feature type="transmembrane region" description="Helical" evidence="19">
    <location>
        <begin position="1284"/>
        <end position="1304"/>
    </location>
</feature>
<comment type="similarity">
    <text evidence="2">Belongs to the ABC transporter superfamily. ABCG family. PDR (TC 3.A.1.205) subfamily.</text>
</comment>
<keyword evidence="5 19" id="KW-0812">Transmembrane</keyword>
<evidence type="ECO:0000256" key="19">
    <source>
        <dbReference type="SAM" id="Phobius"/>
    </source>
</evidence>
<dbReference type="GO" id="GO:1901701">
    <property type="term" value="P:cellular response to oxygen-containing compound"/>
    <property type="evidence" value="ECO:0007669"/>
    <property type="project" value="UniProtKB-ARBA"/>
</dbReference>
<evidence type="ECO:0000256" key="5">
    <source>
        <dbReference type="ARBA" id="ARBA00022692"/>
    </source>
</evidence>
<comment type="similarity">
    <text evidence="3">Belongs to the glutamate-gated ion channel (TC 1.A.10.1) family.</text>
</comment>
<dbReference type="CDD" id="cd19990">
    <property type="entry name" value="PBP1_GABAb_receptor_plant"/>
    <property type="match status" value="1"/>
</dbReference>
<dbReference type="FunFam" id="3.40.50.300:FF:000059">
    <property type="entry name" value="ABC transporter G family member 40"/>
    <property type="match status" value="1"/>
</dbReference>
<feature type="domain" description="ABC transporter" evidence="20">
    <location>
        <begin position="170"/>
        <end position="444"/>
    </location>
</feature>
<protein>
    <recommendedName>
        <fullName evidence="20">ABC transporter domain-containing protein</fullName>
    </recommendedName>
</protein>
<dbReference type="InterPro" id="IPR028082">
    <property type="entry name" value="Peripla_BP_I"/>
</dbReference>
<dbReference type="InterPro" id="IPR003593">
    <property type="entry name" value="AAA+_ATPase"/>
</dbReference>
<feature type="transmembrane region" description="Helical" evidence="19">
    <location>
        <begin position="540"/>
        <end position="561"/>
    </location>
</feature>
<evidence type="ECO:0000313" key="21">
    <source>
        <dbReference type="EnsemblPlants" id="OGLUM07G16280.1"/>
    </source>
</evidence>
<dbReference type="Gene3D" id="3.40.190.10">
    <property type="entry name" value="Periplasmic binding protein-like II"/>
    <property type="match status" value="2"/>
</dbReference>